<dbReference type="PANTHER" id="PTHR43333:SF1">
    <property type="entry name" value="D-ISOMER SPECIFIC 2-HYDROXYACID DEHYDROGENASE NAD-BINDING DOMAIN-CONTAINING PROTEIN"/>
    <property type="match status" value="1"/>
</dbReference>
<dbReference type="SUPFAM" id="SSF52283">
    <property type="entry name" value="Formate/glycerate dehydrogenase catalytic domain-like"/>
    <property type="match status" value="1"/>
</dbReference>
<dbReference type="InterPro" id="IPR029753">
    <property type="entry name" value="D-isomer_DH_CS"/>
</dbReference>
<dbReference type="SUPFAM" id="SSF51735">
    <property type="entry name" value="NAD(P)-binding Rossmann-fold domains"/>
    <property type="match status" value="1"/>
</dbReference>
<dbReference type="EMBL" id="NTKD01000020">
    <property type="protein sequence ID" value="PDH39734.1"/>
    <property type="molecule type" value="Genomic_DNA"/>
</dbReference>
<dbReference type="PROSITE" id="PS00671">
    <property type="entry name" value="D_2_HYDROXYACID_DH_3"/>
    <property type="match status" value="1"/>
</dbReference>
<dbReference type="InterPro" id="IPR006140">
    <property type="entry name" value="D-isomer_DH_NAD-bd"/>
</dbReference>
<accession>A0A2A5WU53</accession>
<evidence type="ECO:0000259" key="3">
    <source>
        <dbReference type="Pfam" id="PF02826"/>
    </source>
</evidence>
<reference evidence="4 5" key="1">
    <citation type="submission" date="2017-08" db="EMBL/GenBank/DDBJ databases">
        <title>Fine stratification of microbial communities through a metagenomic profile of the photic zone.</title>
        <authorList>
            <person name="Haro-Moreno J.M."/>
            <person name="Lopez-Perez M."/>
            <person name="De La Torre J."/>
            <person name="Picazo A."/>
            <person name="Camacho A."/>
            <person name="Rodriguez-Valera F."/>
        </authorList>
    </citation>
    <scope>NUCLEOTIDE SEQUENCE [LARGE SCALE GENOMIC DNA]</scope>
    <source>
        <strain evidence="4">MED-G24</strain>
    </source>
</reference>
<evidence type="ECO:0000256" key="1">
    <source>
        <dbReference type="ARBA" id="ARBA00023002"/>
    </source>
</evidence>
<dbReference type="GO" id="GO:0051287">
    <property type="term" value="F:NAD binding"/>
    <property type="evidence" value="ECO:0007669"/>
    <property type="project" value="InterPro"/>
</dbReference>
<dbReference type="PANTHER" id="PTHR43333">
    <property type="entry name" value="2-HACID_DH_C DOMAIN-CONTAINING PROTEIN"/>
    <property type="match status" value="1"/>
</dbReference>
<organism evidence="4 5">
    <name type="scientific">OM182 bacterium MED-G24</name>
    <dbReference type="NCBI Taxonomy" id="1986255"/>
    <lineage>
        <taxon>Bacteria</taxon>
        <taxon>Pseudomonadati</taxon>
        <taxon>Pseudomonadota</taxon>
        <taxon>Gammaproteobacteria</taxon>
        <taxon>OMG group</taxon>
        <taxon>OM182 clade</taxon>
    </lineage>
</organism>
<dbReference type="AlphaFoldDB" id="A0A2A5WU53"/>
<dbReference type="InterPro" id="IPR036291">
    <property type="entry name" value="NAD(P)-bd_dom_sf"/>
</dbReference>
<feature type="domain" description="D-isomer specific 2-hydroxyacid dehydrogenase NAD-binding" evidence="3">
    <location>
        <begin position="106"/>
        <end position="284"/>
    </location>
</feature>
<protein>
    <submittedName>
        <fullName evidence="4">Hydroxyacid dehydrogenase</fullName>
    </submittedName>
</protein>
<name>A0A2A5WU53_9GAMM</name>
<evidence type="ECO:0000313" key="5">
    <source>
        <dbReference type="Proteomes" id="UP000219327"/>
    </source>
</evidence>
<gene>
    <name evidence="4" type="ORF">CNE99_05115</name>
</gene>
<evidence type="ECO:0000256" key="2">
    <source>
        <dbReference type="ARBA" id="ARBA00023027"/>
    </source>
</evidence>
<keyword evidence="2" id="KW-0520">NAD</keyword>
<comment type="caution">
    <text evidence="4">The sequence shown here is derived from an EMBL/GenBank/DDBJ whole genome shotgun (WGS) entry which is preliminary data.</text>
</comment>
<proteinExistence type="predicted"/>
<dbReference type="Proteomes" id="UP000219327">
    <property type="component" value="Unassembled WGS sequence"/>
</dbReference>
<dbReference type="GO" id="GO:0016616">
    <property type="term" value="F:oxidoreductase activity, acting on the CH-OH group of donors, NAD or NADP as acceptor"/>
    <property type="evidence" value="ECO:0007669"/>
    <property type="project" value="UniProtKB-ARBA"/>
</dbReference>
<keyword evidence="1" id="KW-0560">Oxidoreductase</keyword>
<dbReference type="Gene3D" id="3.40.50.720">
    <property type="entry name" value="NAD(P)-binding Rossmann-like Domain"/>
    <property type="match status" value="2"/>
</dbReference>
<evidence type="ECO:0000313" key="4">
    <source>
        <dbReference type="EMBL" id="PDH39734.1"/>
    </source>
</evidence>
<dbReference type="CDD" id="cd05300">
    <property type="entry name" value="2-Hacid_dh_1"/>
    <property type="match status" value="1"/>
</dbReference>
<sequence length="321" mass="34937">MKVMVIPGLTLAKVPDEALQEMRDVVGTDGEVIVCSYDEAHTHAVDVDVILGFVPLKLFAATNRLRWVQSISSGVDSFMYPEFINSDVVLTSEKGLVGEHLADHGFGLLLMLTRQLAAARDLGPDGWNHRPELRAQEVELTGLNMGIIGFGGTGRAMSRRAAAFGLNVRSVDRDPLPASAEVSQVEGTDRLHDMLGWSDVLAICCPLTEETDRLINADTLGQLKSGAFIVNVTRGEVIDEDALLAALKSGHVRGAGLDVVPREPLPSDSELWQLPNVVMTPHTAGASQYRAQRNLDRFIDNLDRFIRSEPLVGVVDKMTGY</sequence>
<dbReference type="Pfam" id="PF02826">
    <property type="entry name" value="2-Hacid_dh_C"/>
    <property type="match status" value="1"/>
</dbReference>